<organism evidence="4">
    <name type="scientific">bioreactor metagenome</name>
    <dbReference type="NCBI Taxonomy" id="1076179"/>
    <lineage>
        <taxon>unclassified sequences</taxon>
        <taxon>metagenomes</taxon>
        <taxon>ecological metagenomes</taxon>
    </lineage>
</organism>
<proteinExistence type="predicted"/>
<dbReference type="SUPFAM" id="SSF55729">
    <property type="entry name" value="Acyl-CoA N-acyltransferases (Nat)"/>
    <property type="match status" value="1"/>
</dbReference>
<evidence type="ECO:0000259" key="3">
    <source>
        <dbReference type="PROSITE" id="PS51186"/>
    </source>
</evidence>
<dbReference type="InterPro" id="IPR000182">
    <property type="entry name" value="GNAT_dom"/>
</dbReference>
<sequence length="140" mass="15737">MTYKIIHNPNFPQHELDALESGIEEYTARQVGPSDRQDLILMAYDEDGSLIGGLDGNTEKGWFYISALWVAESARGSGLGSALMHEAEIIALERGCKNVYLDTLSIQAPGFYQKLGFTRFAELEDFPGEVSKVFFRKRLR</sequence>
<dbReference type="Pfam" id="PF00583">
    <property type="entry name" value="Acetyltransf_1"/>
    <property type="match status" value="1"/>
</dbReference>
<dbReference type="AlphaFoldDB" id="A0A644ZM22"/>
<dbReference type="InterPro" id="IPR050832">
    <property type="entry name" value="Bact_Acetyltransf"/>
</dbReference>
<name>A0A644ZM22_9ZZZZ</name>
<feature type="domain" description="N-acetyltransferase" evidence="3">
    <location>
        <begin position="1"/>
        <end position="140"/>
    </location>
</feature>
<gene>
    <name evidence="4" type="ORF">SDC9_88641</name>
</gene>
<dbReference type="InterPro" id="IPR016181">
    <property type="entry name" value="Acyl_CoA_acyltransferase"/>
</dbReference>
<dbReference type="EMBL" id="VSSQ01009560">
    <property type="protein sequence ID" value="MPM41979.1"/>
    <property type="molecule type" value="Genomic_DNA"/>
</dbReference>
<comment type="caution">
    <text evidence="4">The sequence shown here is derived from an EMBL/GenBank/DDBJ whole genome shotgun (WGS) entry which is preliminary data.</text>
</comment>
<dbReference type="CDD" id="cd04301">
    <property type="entry name" value="NAT_SF"/>
    <property type="match status" value="1"/>
</dbReference>
<dbReference type="PROSITE" id="PS51186">
    <property type="entry name" value="GNAT"/>
    <property type="match status" value="1"/>
</dbReference>
<accession>A0A644ZM22</accession>
<reference evidence="4" key="1">
    <citation type="submission" date="2019-08" db="EMBL/GenBank/DDBJ databases">
        <authorList>
            <person name="Kucharzyk K."/>
            <person name="Murdoch R.W."/>
            <person name="Higgins S."/>
            <person name="Loffler F."/>
        </authorList>
    </citation>
    <scope>NUCLEOTIDE SEQUENCE</scope>
</reference>
<dbReference type="PANTHER" id="PTHR43877:SF2">
    <property type="entry name" value="AMINOALKYLPHOSPHONATE N-ACETYLTRANSFERASE-RELATED"/>
    <property type="match status" value="1"/>
</dbReference>
<protein>
    <submittedName>
        <fullName evidence="4">Acetyltransferase</fullName>
        <ecNumber evidence="4">2.3.1.-</ecNumber>
    </submittedName>
</protein>
<dbReference type="GO" id="GO:0016747">
    <property type="term" value="F:acyltransferase activity, transferring groups other than amino-acyl groups"/>
    <property type="evidence" value="ECO:0007669"/>
    <property type="project" value="InterPro"/>
</dbReference>
<evidence type="ECO:0000256" key="2">
    <source>
        <dbReference type="ARBA" id="ARBA00023315"/>
    </source>
</evidence>
<dbReference type="EC" id="2.3.1.-" evidence="4"/>
<keyword evidence="1 4" id="KW-0808">Transferase</keyword>
<dbReference type="Gene3D" id="3.40.630.30">
    <property type="match status" value="1"/>
</dbReference>
<keyword evidence="2 4" id="KW-0012">Acyltransferase</keyword>
<evidence type="ECO:0000256" key="1">
    <source>
        <dbReference type="ARBA" id="ARBA00022679"/>
    </source>
</evidence>
<dbReference type="PANTHER" id="PTHR43877">
    <property type="entry name" value="AMINOALKYLPHOSPHONATE N-ACETYLTRANSFERASE-RELATED-RELATED"/>
    <property type="match status" value="1"/>
</dbReference>
<evidence type="ECO:0000313" key="4">
    <source>
        <dbReference type="EMBL" id="MPM41979.1"/>
    </source>
</evidence>